<dbReference type="RefSeq" id="WP_106929596.1">
    <property type="nucleotide sequence ID" value="NZ_PYFT01000001.1"/>
</dbReference>
<dbReference type="Proteomes" id="UP000240357">
    <property type="component" value="Unassembled WGS sequence"/>
</dbReference>
<dbReference type="OrthoDB" id="6064992at2"/>
<evidence type="ECO:0000313" key="1">
    <source>
        <dbReference type="EMBL" id="PSR54178.1"/>
    </source>
</evidence>
<proteinExistence type="predicted"/>
<dbReference type="AlphaFoldDB" id="A0A2T2YFE0"/>
<dbReference type="EMBL" id="PYFT01000001">
    <property type="protein sequence ID" value="PSR54178.1"/>
    <property type="molecule type" value="Genomic_DNA"/>
</dbReference>
<reference evidence="1 2" key="1">
    <citation type="submission" date="2018-03" db="EMBL/GenBank/DDBJ databases">
        <title>Adhaeribacter sp. HMF7605 Genome sequencing and assembly.</title>
        <authorList>
            <person name="Kang H."/>
            <person name="Kang J."/>
            <person name="Cha I."/>
            <person name="Kim H."/>
            <person name="Joh K."/>
        </authorList>
    </citation>
    <scope>NUCLEOTIDE SEQUENCE [LARGE SCALE GENOMIC DNA]</scope>
    <source>
        <strain evidence="1 2">HMF7605</strain>
    </source>
</reference>
<name>A0A2T2YFE0_9BACT</name>
<organism evidence="1 2">
    <name type="scientific">Adhaeribacter arboris</name>
    <dbReference type="NCBI Taxonomy" id="2072846"/>
    <lineage>
        <taxon>Bacteria</taxon>
        <taxon>Pseudomonadati</taxon>
        <taxon>Bacteroidota</taxon>
        <taxon>Cytophagia</taxon>
        <taxon>Cytophagales</taxon>
        <taxon>Hymenobacteraceae</taxon>
        <taxon>Adhaeribacter</taxon>
    </lineage>
</organism>
<comment type="caution">
    <text evidence="1">The sequence shown here is derived from an EMBL/GenBank/DDBJ whole genome shotgun (WGS) entry which is preliminary data.</text>
</comment>
<accession>A0A2T2YFE0</accession>
<evidence type="ECO:0000313" key="2">
    <source>
        <dbReference type="Proteomes" id="UP000240357"/>
    </source>
</evidence>
<sequence length="92" mass="10887">MLRTAAKVDKNQAEIVRKLRQIGAYVKVVSQLKGFVDIVVAYRRTWFFMEIKVDTKAQLTPKEKEFWQEVGDRAPIYRVNSWEEALEVITRR</sequence>
<evidence type="ECO:0008006" key="3">
    <source>
        <dbReference type="Google" id="ProtNLM"/>
    </source>
</evidence>
<keyword evidence="2" id="KW-1185">Reference proteome</keyword>
<gene>
    <name evidence="1" type="ORF">AHMF7605_11920</name>
</gene>
<protein>
    <recommendedName>
        <fullName evidence="3">VRR-NUC domain-containing protein</fullName>
    </recommendedName>
</protein>